<reference evidence="4" key="2">
    <citation type="journal article" date="2019" name="Int. J. Syst. Evol. Microbiol.">
        <title>The Global Catalogue of Microorganisms (GCM) 10K type strain sequencing project: providing services to taxonomists for standard genome sequencing and annotation.</title>
        <authorList>
            <consortium name="The Broad Institute Genomics Platform"/>
            <consortium name="The Broad Institute Genome Sequencing Center for Infectious Disease"/>
            <person name="Wu L."/>
            <person name="Ma J."/>
        </authorList>
    </citation>
    <scope>NUCLEOTIDE SEQUENCE [LARGE SCALE GENOMIC DNA]</scope>
    <source>
        <strain evidence="4">NBRC 107710</strain>
    </source>
</reference>
<comment type="caution">
    <text evidence="2">The sequence shown here is derived from an EMBL/GenBank/DDBJ whole genome shotgun (WGS) entry which is preliminary data.</text>
</comment>
<dbReference type="InterPro" id="IPR021848">
    <property type="entry name" value="HODM_asu-like"/>
</dbReference>
<reference evidence="1" key="1">
    <citation type="journal article" date="2014" name="Int. J. Syst. Evol. Microbiol.">
        <title>Complete genome of a new Firmicutes species belonging to the dominant human colonic microbiota ('Ruminococcus bicirculans') reveals two chromosomes and a selective capacity to utilize plant glucans.</title>
        <authorList>
            <consortium name="NISC Comparative Sequencing Program"/>
            <person name="Wegmann U."/>
            <person name="Louis P."/>
            <person name="Goesmann A."/>
            <person name="Henrissat B."/>
            <person name="Duncan S.H."/>
            <person name="Flint H.J."/>
        </authorList>
    </citation>
    <scope>NUCLEOTIDE SEQUENCE</scope>
    <source>
        <strain evidence="1">NBRC 107710</strain>
    </source>
</reference>
<dbReference type="EMBL" id="JACIDN010000005">
    <property type="protein sequence ID" value="MBB3903277.1"/>
    <property type="molecule type" value="Genomic_DNA"/>
</dbReference>
<evidence type="ECO:0008006" key="5">
    <source>
        <dbReference type="Google" id="ProtNLM"/>
    </source>
</evidence>
<proteinExistence type="predicted"/>
<name>A0A7W6F7A7_9HYPH</name>
<dbReference type="RefSeq" id="WP_183506125.1">
    <property type="nucleotide sequence ID" value="NZ_BSPG01000033.1"/>
</dbReference>
<evidence type="ECO:0000313" key="2">
    <source>
        <dbReference type="EMBL" id="MBB3903277.1"/>
    </source>
</evidence>
<evidence type="ECO:0000313" key="4">
    <source>
        <dbReference type="Proteomes" id="UP001156881"/>
    </source>
</evidence>
<reference evidence="1" key="4">
    <citation type="submission" date="2023-01" db="EMBL/GenBank/DDBJ databases">
        <title>Draft genome sequence of Methylobacterium brachythecii strain NBRC 107710.</title>
        <authorList>
            <person name="Sun Q."/>
            <person name="Mori K."/>
        </authorList>
    </citation>
    <scope>NUCLEOTIDE SEQUENCE</scope>
    <source>
        <strain evidence="1">NBRC 107710</strain>
    </source>
</reference>
<gene>
    <name evidence="1" type="ORF">GCM10007884_40960</name>
    <name evidence="2" type="ORF">GGR33_002786</name>
</gene>
<dbReference type="Proteomes" id="UP001156881">
    <property type="component" value="Unassembled WGS sequence"/>
</dbReference>
<dbReference type="EMBL" id="BSPG01000033">
    <property type="protein sequence ID" value="GLS46105.1"/>
    <property type="molecule type" value="Genomic_DNA"/>
</dbReference>
<dbReference type="Pfam" id="PF11927">
    <property type="entry name" value="HODM_asu-like"/>
    <property type="match status" value="1"/>
</dbReference>
<dbReference type="AlphaFoldDB" id="A0A7W6F7A7"/>
<organism evidence="2 3">
    <name type="scientific">Methylobacterium brachythecii</name>
    <dbReference type="NCBI Taxonomy" id="1176177"/>
    <lineage>
        <taxon>Bacteria</taxon>
        <taxon>Pseudomonadati</taxon>
        <taxon>Pseudomonadota</taxon>
        <taxon>Alphaproteobacteria</taxon>
        <taxon>Hyphomicrobiales</taxon>
        <taxon>Methylobacteriaceae</taxon>
        <taxon>Methylobacterium</taxon>
    </lineage>
</organism>
<sequence>MGIQFKPTETFRGDFSYSNSDEAVLRFPFPFAEDKYMYSVNMEPHVRKGPCPVFEHAFDVDEHYIAECHERALVLESDPKRCQVLPHMMAAQWDTLELIMESLATDYPEHFSLTRDGDNWHWINRPLNTDQRFVFGDPSTLPREPFEYITRQAQGDFTIQDQRDHNLYVDGGMVTCQADWSLEFDIGMSFHEWHGPVPLAHDIGVFDRALQYLLRLQYGQPVRRLNWTMTVNPRMDTSPENYPDWGPDKLTVTPENVDRKVHLRVELQTLFRLPRSNGILFGIRCYLISLQDLERVTKWSKRLGRVLATLPPELVEYKGIARYRDMVVSRLAAVDDGAPLSLGIQPDQTSLPPRR</sequence>
<accession>A0A7W6F7A7</accession>
<evidence type="ECO:0000313" key="3">
    <source>
        <dbReference type="Proteomes" id="UP000517759"/>
    </source>
</evidence>
<dbReference type="Proteomes" id="UP000517759">
    <property type="component" value="Unassembled WGS sequence"/>
</dbReference>
<reference evidence="2 3" key="3">
    <citation type="submission" date="2020-08" db="EMBL/GenBank/DDBJ databases">
        <title>Genomic Encyclopedia of Type Strains, Phase IV (KMG-IV): sequencing the most valuable type-strain genomes for metagenomic binning, comparative biology and taxonomic classification.</title>
        <authorList>
            <person name="Goeker M."/>
        </authorList>
    </citation>
    <scope>NUCLEOTIDE SEQUENCE [LARGE SCALE GENOMIC DNA]</scope>
    <source>
        <strain evidence="2 3">DSM 24105</strain>
    </source>
</reference>
<keyword evidence="4" id="KW-1185">Reference proteome</keyword>
<protein>
    <recommendedName>
        <fullName evidence="5">DUF3445 domain-containing protein</fullName>
    </recommendedName>
</protein>
<evidence type="ECO:0000313" key="1">
    <source>
        <dbReference type="EMBL" id="GLS46105.1"/>
    </source>
</evidence>